<dbReference type="SUPFAM" id="SSF52200">
    <property type="entry name" value="Toll/Interleukin receptor TIR domain"/>
    <property type="match status" value="1"/>
</dbReference>
<evidence type="ECO:0000256" key="10">
    <source>
        <dbReference type="ARBA" id="ARBA00023180"/>
    </source>
</evidence>
<evidence type="ECO:0000256" key="1">
    <source>
        <dbReference type="ARBA" id="ARBA00004479"/>
    </source>
</evidence>
<dbReference type="Gene3D" id="3.40.50.10140">
    <property type="entry name" value="Toll/interleukin-1 receptor homology (TIR) domain"/>
    <property type="match status" value="1"/>
</dbReference>
<sequence>MIITIWLIFFLVLSTTNTIASQCKGDQNCTCQPTYSNEIEIYCQAENNSEFILNIHPKDYLQITCQNWDGWENFRFTSTLPGKELNSLLFRICGLSNNISLGDVAKQMGVETVNSLLFQSFNNLGDTLTRKQLQGFPMVKKLILSSNGFSKVPKDLLMDFPELERLDMHENNLELPVGIFDFTPKLKELELGNNGIKTIKAGMFDKLENLNFLNIWGNQLTEIETGLFDKLILLESLDLSRNKLVTLSSNVFDGLKKLEKLHLSFNNFSSLPEGLFSQNKALQTIKLINNYRNLTTLPDNFFANLTKLELVLLKKNGLRILPENLFWGASSLKNISLDSNFLVTLPKNIFKGLENVEKLELNFNDIVTLPDEIFYDMNKLIKLDLSMNRMVSISRHLFVGLKSLTELNMEKNKLKTIDSNTFSYVRNLRIAKFSHNELMLNSSEYQNVDLSPFYKCDLLEELYLSYNNISEIYSDWSISATNLQLLNLSHNDINIISMQDLQFVSNKIKVDLSYNKIRHILLGQAEDIASFQETPRNVIIHVEHNPLFCDCNLYEFLRFLEGRMHPNVQNYFHIITGNLTCIESNGVDKIEINQLRSKTLKCAEEEHLYVKSKCPIGCSCYIIPEDKARLIDCSYKNLSELLIDKTGMNNLKPVKGYHIKLNITGNILTEIPSIELLGSEYVTDLILSDNNILKISLNKLPKNLKVLELHNNNISRINLDVLDYLKNSTSLKKLTLHKNPWKCDCDARDLLNFIQSKLIDIPDLRKVTCNNINISMLEMSINDFCPVETVIIVGISFTIALLCLFIGGLVALYYRYQREIKVWLYARQWCLWFVTEDELDKDKIYDAFISYSHKDEEFVVNELVPKLESGSKPYKLCLHYRDWLAGEWIPTQITRSVEQSRRTIVIVSPNFLESVWGAMEFRAAHRQAMSEGRARVILILYGDIGPTDNLDTEFKAYISMNTYVKWGDPWFWDKLRYALPHPPELTRNLVKKKIFEKHYPCIQINGEKKELIYPFGIPDTPPAVTTPPADSFKMFICSQSDKDPYLNSDENEITKLNDSNRLNIVPECEAIHINLINKIQCTTV</sequence>
<proteinExistence type="inferred from homology"/>
<dbReference type="SMART" id="SM00082">
    <property type="entry name" value="LRRCT"/>
    <property type="match status" value="2"/>
</dbReference>
<keyword evidence="10" id="KW-0325">Glycoprotein</keyword>
<evidence type="ECO:0000256" key="9">
    <source>
        <dbReference type="ARBA" id="ARBA00023170"/>
    </source>
</evidence>
<dbReference type="InterPro" id="IPR035897">
    <property type="entry name" value="Toll_tir_struct_dom_sf"/>
</dbReference>
<name>A0ABD2AYK2_VESSQ</name>
<dbReference type="InterPro" id="IPR032675">
    <property type="entry name" value="LRR_dom_sf"/>
</dbReference>
<evidence type="ECO:0000256" key="11">
    <source>
        <dbReference type="SAM" id="Phobius"/>
    </source>
</evidence>
<dbReference type="FunFam" id="3.40.50.10140:FF:000020">
    <property type="entry name" value="Blast:Protein toll"/>
    <property type="match status" value="1"/>
</dbReference>
<keyword evidence="8 11" id="KW-0472">Membrane</keyword>
<dbReference type="FunFam" id="3.80.10.10:FF:001164">
    <property type="entry name" value="GH01279p"/>
    <property type="match status" value="1"/>
</dbReference>
<dbReference type="PROSITE" id="PS51450">
    <property type="entry name" value="LRR"/>
    <property type="match status" value="4"/>
</dbReference>
<dbReference type="Pfam" id="PF13855">
    <property type="entry name" value="LRR_8"/>
    <property type="match status" value="2"/>
</dbReference>
<evidence type="ECO:0000256" key="5">
    <source>
        <dbReference type="ARBA" id="ARBA00022729"/>
    </source>
</evidence>
<comment type="caution">
    <text evidence="14">The sequence shown here is derived from an EMBL/GenBank/DDBJ whole genome shotgun (WGS) entry which is preliminary data.</text>
</comment>
<dbReference type="GO" id="GO:0016020">
    <property type="term" value="C:membrane"/>
    <property type="evidence" value="ECO:0007669"/>
    <property type="project" value="UniProtKB-SubCell"/>
</dbReference>
<gene>
    <name evidence="14" type="ORF">V1478_008124</name>
</gene>
<keyword evidence="4 11" id="KW-0812">Transmembrane</keyword>
<feature type="transmembrane region" description="Helical" evidence="11">
    <location>
        <begin position="790"/>
        <end position="814"/>
    </location>
</feature>
<comment type="similarity">
    <text evidence="2">Belongs to the Toll-like receptor family.</text>
</comment>
<reference evidence="14 15" key="1">
    <citation type="journal article" date="2024" name="Ann. Entomol. Soc. Am.">
        <title>Genomic analyses of the southern and eastern yellowjacket wasps (Hymenoptera: Vespidae) reveal evolutionary signatures of social life.</title>
        <authorList>
            <person name="Catto M.A."/>
            <person name="Caine P.B."/>
            <person name="Orr S.E."/>
            <person name="Hunt B.G."/>
            <person name="Goodisman M.A.D."/>
        </authorList>
    </citation>
    <scope>NUCLEOTIDE SEQUENCE [LARGE SCALE GENOMIC DNA]</scope>
    <source>
        <strain evidence="14">233</strain>
        <tissue evidence="14">Head and thorax</tissue>
    </source>
</reference>
<dbReference type="InterPro" id="IPR026906">
    <property type="entry name" value="LRR_5"/>
</dbReference>
<evidence type="ECO:0000256" key="3">
    <source>
        <dbReference type="ARBA" id="ARBA00022614"/>
    </source>
</evidence>
<keyword evidence="5 12" id="KW-0732">Signal</keyword>
<dbReference type="InterPro" id="IPR000157">
    <property type="entry name" value="TIR_dom"/>
</dbReference>
<dbReference type="SMART" id="SM00255">
    <property type="entry name" value="TIR"/>
    <property type="match status" value="1"/>
</dbReference>
<dbReference type="AlphaFoldDB" id="A0ABD2AYK2"/>
<dbReference type="PANTHER" id="PTHR24365">
    <property type="entry name" value="TOLL-LIKE RECEPTOR"/>
    <property type="match status" value="1"/>
</dbReference>
<dbReference type="EMBL" id="JAUDFV010000138">
    <property type="protein sequence ID" value="KAL2725451.1"/>
    <property type="molecule type" value="Genomic_DNA"/>
</dbReference>
<evidence type="ECO:0000313" key="14">
    <source>
        <dbReference type="EMBL" id="KAL2725451.1"/>
    </source>
</evidence>
<dbReference type="PANTHER" id="PTHR24365:SF541">
    <property type="entry name" value="PROTEIN TOLL-RELATED"/>
    <property type="match status" value="1"/>
</dbReference>
<evidence type="ECO:0000313" key="15">
    <source>
        <dbReference type="Proteomes" id="UP001607302"/>
    </source>
</evidence>
<dbReference type="Pfam" id="PF01582">
    <property type="entry name" value="TIR"/>
    <property type="match status" value="1"/>
</dbReference>
<feature type="domain" description="TIR" evidence="13">
    <location>
        <begin position="843"/>
        <end position="979"/>
    </location>
</feature>
<dbReference type="InterPro" id="IPR003591">
    <property type="entry name" value="Leu-rich_rpt_typical-subtyp"/>
</dbReference>
<dbReference type="SMART" id="SM00369">
    <property type="entry name" value="LRR_TYP"/>
    <property type="match status" value="12"/>
</dbReference>
<organism evidence="14 15">
    <name type="scientific">Vespula squamosa</name>
    <name type="common">Southern yellow jacket</name>
    <name type="synonym">Wasp</name>
    <dbReference type="NCBI Taxonomy" id="30214"/>
    <lineage>
        <taxon>Eukaryota</taxon>
        <taxon>Metazoa</taxon>
        <taxon>Ecdysozoa</taxon>
        <taxon>Arthropoda</taxon>
        <taxon>Hexapoda</taxon>
        <taxon>Insecta</taxon>
        <taxon>Pterygota</taxon>
        <taxon>Neoptera</taxon>
        <taxon>Endopterygota</taxon>
        <taxon>Hymenoptera</taxon>
        <taxon>Apocrita</taxon>
        <taxon>Aculeata</taxon>
        <taxon>Vespoidea</taxon>
        <taxon>Vespidae</taxon>
        <taxon>Vespinae</taxon>
        <taxon>Vespula</taxon>
    </lineage>
</organism>
<keyword evidence="7 11" id="KW-1133">Transmembrane helix</keyword>
<dbReference type="Gene3D" id="3.80.10.10">
    <property type="entry name" value="Ribonuclease Inhibitor"/>
    <property type="match status" value="5"/>
</dbReference>
<keyword evidence="15" id="KW-1185">Reference proteome</keyword>
<protein>
    <submittedName>
        <fullName evidence="14">Protein toll</fullName>
    </submittedName>
</protein>
<keyword evidence="3" id="KW-0433">Leucine-rich repeat</keyword>
<feature type="chain" id="PRO_5044789842" evidence="12">
    <location>
        <begin position="21"/>
        <end position="1084"/>
    </location>
</feature>
<dbReference type="InterPro" id="IPR001611">
    <property type="entry name" value="Leu-rich_rpt"/>
</dbReference>
<evidence type="ECO:0000256" key="12">
    <source>
        <dbReference type="SAM" id="SignalP"/>
    </source>
</evidence>
<evidence type="ECO:0000256" key="4">
    <source>
        <dbReference type="ARBA" id="ARBA00022692"/>
    </source>
</evidence>
<evidence type="ECO:0000256" key="2">
    <source>
        <dbReference type="ARBA" id="ARBA00009634"/>
    </source>
</evidence>
<keyword evidence="9" id="KW-0675">Receptor</keyword>
<dbReference type="Proteomes" id="UP001607302">
    <property type="component" value="Unassembled WGS sequence"/>
</dbReference>
<dbReference type="PRINTS" id="PR01537">
    <property type="entry name" value="INTRLKN1R1F"/>
</dbReference>
<keyword evidence="6" id="KW-0677">Repeat</keyword>
<evidence type="ECO:0000256" key="8">
    <source>
        <dbReference type="ARBA" id="ARBA00023136"/>
    </source>
</evidence>
<dbReference type="PROSITE" id="PS50104">
    <property type="entry name" value="TIR"/>
    <property type="match status" value="1"/>
</dbReference>
<dbReference type="SUPFAM" id="SSF52058">
    <property type="entry name" value="L domain-like"/>
    <property type="match status" value="3"/>
</dbReference>
<dbReference type="InterPro" id="IPR000483">
    <property type="entry name" value="Cys-rich_flank_reg_C"/>
</dbReference>
<feature type="signal peptide" evidence="12">
    <location>
        <begin position="1"/>
        <end position="20"/>
    </location>
</feature>
<dbReference type="GO" id="GO:0071944">
    <property type="term" value="C:cell periphery"/>
    <property type="evidence" value="ECO:0007669"/>
    <property type="project" value="UniProtKB-ARBA"/>
</dbReference>
<evidence type="ECO:0000256" key="6">
    <source>
        <dbReference type="ARBA" id="ARBA00022737"/>
    </source>
</evidence>
<evidence type="ECO:0000259" key="13">
    <source>
        <dbReference type="PROSITE" id="PS50104"/>
    </source>
</evidence>
<evidence type="ECO:0000256" key="7">
    <source>
        <dbReference type="ARBA" id="ARBA00022989"/>
    </source>
</evidence>
<accession>A0ABD2AYK2</accession>
<dbReference type="SMART" id="SM00364">
    <property type="entry name" value="LRR_BAC"/>
    <property type="match status" value="4"/>
</dbReference>
<comment type="subcellular location">
    <subcellularLocation>
        <location evidence="1">Membrane</location>
        <topology evidence="1">Single-pass type I membrane protein</topology>
    </subcellularLocation>
</comment>
<dbReference type="Pfam" id="PF13306">
    <property type="entry name" value="LRR_5"/>
    <property type="match status" value="1"/>
</dbReference>